<dbReference type="EC" id="3.5.4.4" evidence="4"/>
<evidence type="ECO:0000256" key="8">
    <source>
        <dbReference type="ARBA" id="ARBA00022729"/>
    </source>
</evidence>
<dbReference type="PANTHER" id="PTHR11409:SF39">
    <property type="entry name" value="ADENOSINE DEAMINASE 2"/>
    <property type="match status" value="1"/>
</dbReference>
<dbReference type="PANTHER" id="PTHR11409">
    <property type="entry name" value="ADENOSINE DEAMINASE"/>
    <property type="match status" value="1"/>
</dbReference>
<accession>A0A3G5BIM1</accession>
<evidence type="ECO:0000256" key="11">
    <source>
        <dbReference type="SAM" id="SignalP"/>
    </source>
</evidence>
<evidence type="ECO:0000256" key="3">
    <source>
        <dbReference type="ARBA" id="ARBA00006083"/>
    </source>
</evidence>
<dbReference type="NCBIfam" id="TIGR01431">
    <property type="entry name" value="adm_rel"/>
    <property type="match status" value="1"/>
</dbReference>
<keyword evidence="7" id="KW-0479">Metal-binding</keyword>
<evidence type="ECO:0000256" key="2">
    <source>
        <dbReference type="ARBA" id="ARBA00004613"/>
    </source>
</evidence>
<evidence type="ECO:0000259" key="12">
    <source>
        <dbReference type="Pfam" id="PF00962"/>
    </source>
</evidence>
<dbReference type="Pfam" id="PF08451">
    <property type="entry name" value="A_deaminase_N"/>
    <property type="match status" value="1"/>
</dbReference>
<protein>
    <recommendedName>
        <fullName evidence="5">Adenosine deaminase</fullName>
        <ecNumber evidence="4">3.5.4.4</ecNumber>
    </recommendedName>
</protein>
<comment type="subcellular location">
    <subcellularLocation>
        <location evidence="2">Secreted</location>
    </subcellularLocation>
</comment>
<keyword evidence="8 11" id="KW-0732">Signal</keyword>
<evidence type="ECO:0000259" key="13">
    <source>
        <dbReference type="Pfam" id="PF08451"/>
    </source>
</evidence>
<feature type="domain" description="Adenosine deaminase" evidence="12">
    <location>
        <begin position="258"/>
        <end position="516"/>
    </location>
</feature>
<keyword evidence="6" id="KW-0964">Secreted</keyword>
<evidence type="ECO:0000256" key="4">
    <source>
        <dbReference type="ARBA" id="ARBA00012784"/>
    </source>
</evidence>
<evidence type="ECO:0000256" key="6">
    <source>
        <dbReference type="ARBA" id="ARBA00022525"/>
    </source>
</evidence>
<feature type="domain" description="Adenosine/AMP deaminase N-terminal" evidence="13">
    <location>
        <begin position="47"/>
        <end position="131"/>
    </location>
</feature>
<keyword evidence="9" id="KW-0378">Hydrolase</keyword>
<dbReference type="InterPro" id="IPR013659">
    <property type="entry name" value="A_deaminase_N"/>
</dbReference>
<dbReference type="AlphaFoldDB" id="A0A3G5BIM1"/>
<dbReference type="CDD" id="cd01321">
    <property type="entry name" value="ADGF"/>
    <property type="match status" value="1"/>
</dbReference>
<proteinExistence type="evidence at transcript level"/>
<dbReference type="SUPFAM" id="SSF51556">
    <property type="entry name" value="Metallo-dependent hydrolases"/>
    <property type="match status" value="1"/>
</dbReference>
<feature type="signal peptide" evidence="11">
    <location>
        <begin position="1"/>
        <end position="22"/>
    </location>
</feature>
<reference evidence="14" key="1">
    <citation type="journal article" date="2018" name="Toxins">
        <title>Buzz kill: function and proteomic composition of venom from the giant assassin fly Dolopus genitalis (Diptera: Asilidae).</title>
        <authorList>
            <person name="Walker A.A."/>
            <person name="Dobson J."/>
            <person name="Jin J."/>
            <person name="Robinson S.D."/>
            <person name="Herzig V."/>
            <person name="Vetter I."/>
            <person name="King G.F."/>
            <person name="Fry B.G."/>
        </authorList>
    </citation>
    <scope>NUCLEOTIDE SEQUENCE</scope>
    <source>
        <strain evidence="14">Dg100</strain>
        <tissue evidence="14">Venom/thoracic glands</tissue>
    </source>
</reference>
<sequence>MTDSNCHLCIIVIFAFVLAINGATVLHADDKISTIQAFGIGENVVVTDDTSRPSYHDYLQTRKTFLQQEQSRGIGADITLNDREVMANDIIMSAKKEELAAGFANPFKFAPSRHIFEVLDQIKSSRLFNLIRHMPKGAILHAHDTALCSVDYLLSLTYRPYLWECRNSTENSLTFKFSRTQPTSSSRCQWTLVSNERKRIGKQLYDRELRKRFTLYTENPLTEFKDINDVWRRFTNIFITIDDGLVTFLPVWKDYFSRALKEMYEDNVQYLEFRGVLPELYDLEGNKYSKVDVAQIYYDTLNEFKQEHPDFIGSKFIYGPNRRVNDSTFSEYMQTAVELEKQFPNFLAGFDLVAQEDMGRPLTDFAETLLALPDNINFFFHAGETNWYGSSSDENLIDAVLLGTKRIGHGYAIMKHPSVLDVVKERGIAIEVNPISNQVLKLNTDNRNHPCSFLFANNYPVVISSDDPSFWETTPLSHDFYIAFLGIASAHSDLRTLKQLAINSIAYSSLNSAEKEIAFSKWQTRWDEYIEKVIQRDNSSTVNNLIL</sequence>
<dbReference type="FunFam" id="3.20.20.140:FF:000017">
    <property type="entry name" value="Adenosine deaminase 2"/>
    <property type="match status" value="1"/>
</dbReference>
<evidence type="ECO:0000256" key="5">
    <source>
        <dbReference type="ARBA" id="ARBA00018099"/>
    </source>
</evidence>
<evidence type="ECO:0000256" key="1">
    <source>
        <dbReference type="ARBA" id="ARBA00001947"/>
    </source>
</evidence>
<name>A0A3G5BIM1_DOLGE</name>
<dbReference type="InterPro" id="IPR001365">
    <property type="entry name" value="A_deaminase_dom"/>
</dbReference>
<feature type="chain" id="PRO_5017920696" description="Adenosine deaminase" evidence="11">
    <location>
        <begin position="23"/>
        <end position="547"/>
    </location>
</feature>
<dbReference type="InterPro" id="IPR006331">
    <property type="entry name" value="ADGF"/>
</dbReference>
<comment type="cofactor">
    <cofactor evidence="1">
        <name>Zn(2+)</name>
        <dbReference type="ChEBI" id="CHEBI:29105"/>
    </cofactor>
</comment>
<dbReference type="Pfam" id="PF00962">
    <property type="entry name" value="A_deaminase"/>
    <property type="match status" value="1"/>
</dbReference>
<dbReference type="GO" id="GO:0006154">
    <property type="term" value="P:adenosine catabolic process"/>
    <property type="evidence" value="ECO:0007669"/>
    <property type="project" value="InterPro"/>
</dbReference>
<dbReference type="InterPro" id="IPR006330">
    <property type="entry name" value="Ado/ade_deaminase"/>
</dbReference>
<dbReference type="GO" id="GO:0046872">
    <property type="term" value="F:metal ion binding"/>
    <property type="evidence" value="ECO:0007669"/>
    <property type="project" value="UniProtKB-KW"/>
</dbReference>
<evidence type="ECO:0000256" key="7">
    <source>
        <dbReference type="ARBA" id="ARBA00022723"/>
    </source>
</evidence>
<dbReference type="GO" id="GO:0005615">
    <property type="term" value="C:extracellular space"/>
    <property type="evidence" value="ECO:0007669"/>
    <property type="project" value="InterPro"/>
</dbReference>
<dbReference type="GO" id="GO:0046103">
    <property type="term" value="P:inosine biosynthetic process"/>
    <property type="evidence" value="ECO:0007669"/>
    <property type="project" value="TreeGrafter"/>
</dbReference>
<evidence type="ECO:0000313" key="14">
    <source>
        <dbReference type="EMBL" id="AYV99621.1"/>
    </source>
</evidence>
<organism evidence="14">
    <name type="scientific">Dolopus genitalis</name>
    <name type="common">Giant Australian assassin fly</name>
    <name type="synonym">Asilus genitalis</name>
    <dbReference type="NCBI Taxonomy" id="2488630"/>
    <lineage>
        <taxon>Eukaryota</taxon>
        <taxon>Metazoa</taxon>
        <taxon>Ecdysozoa</taxon>
        <taxon>Arthropoda</taxon>
        <taxon>Hexapoda</taxon>
        <taxon>Insecta</taxon>
        <taxon>Pterygota</taxon>
        <taxon>Neoptera</taxon>
        <taxon>Endopterygota</taxon>
        <taxon>Diptera</taxon>
        <taxon>Brachycera</taxon>
        <taxon>Muscomorpha</taxon>
        <taxon>Asiloidea</taxon>
        <taxon>Asilidae</taxon>
        <taxon>Asilinae</taxon>
        <taxon>Dolopus</taxon>
    </lineage>
</organism>
<dbReference type="Gene3D" id="3.20.20.140">
    <property type="entry name" value="Metal-dependent hydrolases"/>
    <property type="match status" value="1"/>
</dbReference>
<evidence type="ECO:0000256" key="9">
    <source>
        <dbReference type="ARBA" id="ARBA00022801"/>
    </source>
</evidence>
<comment type="catalytic activity">
    <reaction evidence="10">
        <text>adenosine + H2O + H(+) = inosine + NH4(+)</text>
        <dbReference type="Rhea" id="RHEA:24408"/>
        <dbReference type="ChEBI" id="CHEBI:15377"/>
        <dbReference type="ChEBI" id="CHEBI:15378"/>
        <dbReference type="ChEBI" id="CHEBI:16335"/>
        <dbReference type="ChEBI" id="CHEBI:17596"/>
        <dbReference type="ChEBI" id="CHEBI:28938"/>
        <dbReference type="EC" id="3.5.4.4"/>
    </reaction>
</comment>
<evidence type="ECO:0000256" key="10">
    <source>
        <dbReference type="ARBA" id="ARBA00047764"/>
    </source>
</evidence>
<dbReference type="InterPro" id="IPR032466">
    <property type="entry name" value="Metal_Hydrolase"/>
</dbReference>
<dbReference type="GO" id="GO:0004000">
    <property type="term" value="F:adenosine deaminase activity"/>
    <property type="evidence" value="ECO:0007669"/>
    <property type="project" value="InterPro"/>
</dbReference>
<comment type="similarity">
    <text evidence="3">Belongs to the metallo-dependent hydrolases superfamily. Adenosine and AMP deaminases family. ADGF subfamily.</text>
</comment>
<dbReference type="EMBL" id="MK075218">
    <property type="protein sequence ID" value="AYV99621.1"/>
    <property type="molecule type" value="mRNA"/>
</dbReference>